<comment type="subcellular location">
    <subcellularLocation>
        <location evidence="1 4">Bacterial flagellum basal body</location>
    </subcellularLocation>
</comment>
<sequence>MNIESIQGLGQHDEVAPLPSLPSAGAAQGVQAPFGNLVTEGLQQLNEQLKTSQTDLQQLALGETQNLHQVMVRLEESRIAFQVMLQARNRVLEAYQEVMRMQV</sequence>
<dbReference type="InterPro" id="IPR001624">
    <property type="entry name" value="FliE"/>
</dbReference>
<dbReference type="Pfam" id="PF02049">
    <property type="entry name" value="FliE"/>
    <property type="match status" value="1"/>
</dbReference>
<dbReference type="GO" id="GO:0003774">
    <property type="term" value="F:cytoskeletal motor activity"/>
    <property type="evidence" value="ECO:0007669"/>
    <property type="project" value="InterPro"/>
</dbReference>
<reference evidence="7 8" key="1">
    <citation type="submission" date="2019-03" db="EMBL/GenBank/DDBJ databases">
        <title>Ramlibacter sp. 18x22-1, whole genome shotgun sequence.</title>
        <authorList>
            <person name="Zhang X."/>
            <person name="Feng G."/>
            <person name="Zhu H."/>
        </authorList>
    </citation>
    <scope>NUCLEOTIDE SEQUENCE [LARGE SCALE GENOMIC DNA]</scope>
    <source>
        <strain evidence="7 8">18x22-1</strain>
    </source>
</reference>
<dbReference type="GO" id="GO:0071973">
    <property type="term" value="P:bacterial-type flagellum-dependent cell motility"/>
    <property type="evidence" value="ECO:0007669"/>
    <property type="project" value="InterPro"/>
</dbReference>
<evidence type="ECO:0000256" key="4">
    <source>
        <dbReference type="HAMAP-Rule" id="MF_00724"/>
    </source>
</evidence>
<evidence type="ECO:0000256" key="3">
    <source>
        <dbReference type="ARBA" id="ARBA00023143"/>
    </source>
</evidence>
<dbReference type="GO" id="GO:0005198">
    <property type="term" value="F:structural molecule activity"/>
    <property type="evidence" value="ECO:0007669"/>
    <property type="project" value="UniProtKB-UniRule"/>
</dbReference>
<dbReference type="NCBIfam" id="TIGR00205">
    <property type="entry name" value="fliE"/>
    <property type="match status" value="1"/>
</dbReference>
<keyword evidence="7" id="KW-0282">Flagellum</keyword>
<comment type="similarity">
    <text evidence="2 4">Belongs to the FliE family.</text>
</comment>
<keyword evidence="8" id="KW-1185">Reference proteome</keyword>
<dbReference type="PANTHER" id="PTHR34653:SF1">
    <property type="entry name" value="FLAGELLAR HOOK-BASAL BODY COMPLEX PROTEIN FLIE"/>
    <property type="match status" value="1"/>
</dbReference>
<evidence type="ECO:0000313" key="7">
    <source>
        <dbReference type="EMBL" id="TFY97084.1"/>
    </source>
</evidence>
<proteinExistence type="inferred from homology"/>
<protein>
    <recommendedName>
        <fullName evidence="4 5">Flagellar hook-basal body complex protein FliE</fullName>
    </recommendedName>
</protein>
<dbReference type="PANTHER" id="PTHR34653">
    <property type="match status" value="1"/>
</dbReference>
<keyword evidence="7" id="KW-0969">Cilium</keyword>
<gene>
    <name evidence="4 7" type="primary">fliE</name>
    <name evidence="7" type="ORF">EZ216_19690</name>
</gene>
<keyword evidence="3 4" id="KW-0975">Bacterial flagellum</keyword>
<name>A0A4Z0BG29_9BURK</name>
<feature type="region of interest" description="Disordered" evidence="6">
    <location>
        <begin position="1"/>
        <end position="22"/>
    </location>
</feature>
<organism evidence="7 8">
    <name type="scientific">Ramlibacter humi</name>
    <dbReference type="NCBI Taxonomy" id="2530451"/>
    <lineage>
        <taxon>Bacteria</taxon>
        <taxon>Pseudomonadati</taxon>
        <taxon>Pseudomonadota</taxon>
        <taxon>Betaproteobacteria</taxon>
        <taxon>Burkholderiales</taxon>
        <taxon>Comamonadaceae</taxon>
        <taxon>Ramlibacter</taxon>
    </lineage>
</organism>
<evidence type="ECO:0000313" key="8">
    <source>
        <dbReference type="Proteomes" id="UP000297839"/>
    </source>
</evidence>
<dbReference type="GO" id="GO:0009425">
    <property type="term" value="C:bacterial-type flagellum basal body"/>
    <property type="evidence" value="ECO:0007669"/>
    <property type="project" value="UniProtKB-SubCell"/>
</dbReference>
<dbReference type="PRINTS" id="PR01006">
    <property type="entry name" value="FLGHOOKFLIE"/>
</dbReference>
<dbReference type="RefSeq" id="WP_135251499.1">
    <property type="nucleotide sequence ID" value="NZ_SMLK01000009.1"/>
</dbReference>
<dbReference type="OrthoDB" id="8909229at2"/>
<dbReference type="AlphaFoldDB" id="A0A4Z0BG29"/>
<keyword evidence="7" id="KW-0966">Cell projection</keyword>
<evidence type="ECO:0000256" key="6">
    <source>
        <dbReference type="SAM" id="MobiDB-lite"/>
    </source>
</evidence>
<evidence type="ECO:0000256" key="1">
    <source>
        <dbReference type="ARBA" id="ARBA00004117"/>
    </source>
</evidence>
<dbReference type="HAMAP" id="MF_00724">
    <property type="entry name" value="FliE"/>
    <property type="match status" value="1"/>
</dbReference>
<dbReference type="Proteomes" id="UP000297839">
    <property type="component" value="Unassembled WGS sequence"/>
</dbReference>
<evidence type="ECO:0000256" key="5">
    <source>
        <dbReference type="NCBIfam" id="TIGR00205"/>
    </source>
</evidence>
<comment type="caution">
    <text evidence="7">The sequence shown here is derived from an EMBL/GenBank/DDBJ whole genome shotgun (WGS) entry which is preliminary data.</text>
</comment>
<dbReference type="EMBL" id="SMLK01000009">
    <property type="protein sequence ID" value="TFY97084.1"/>
    <property type="molecule type" value="Genomic_DNA"/>
</dbReference>
<evidence type="ECO:0000256" key="2">
    <source>
        <dbReference type="ARBA" id="ARBA00009272"/>
    </source>
</evidence>
<accession>A0A4Z0BG29</accession>